<dbReference type="OrthoDB" id="1906014at2"/>
<dbReference type="EMBL" id="FQVM01000002">
    <property type="protein sequence ID" value="SHE43302.1"/>
    <property type="molecule type" value="Genomic_DNA"/>
</dbReference>
<proteinExistence type="predicted"/>
<organism evidence="1 2">
    <name type="scientific">Clostridium fallax</name>
    <dbReference type="NCBI Taxonomy" id="1533"/>
    <lineage>
        <taxon>Bacteria</taxon>
        <taxon>Bacillati</taxon>
        <taxon>Bacillota</taxon>
        <taxon>Clostridia</taxon>
        <taxon>Eubacteriales</taxon>
        <taxon>Clostridiaceae</taxon>
        <taxon>Clostridium</taxon>
    </lineage>
</organism>
<protein>
    <submittedName>
        <fullName evidence="1">Uncharacterized protein</fullName>
    </submittedName>
</protein>
<dbReference type="Proteomes" id="UP000184035">
    <property type="component" value="Unassembled WGS sequence"/>
</dbReference>
<gene>
    <name evidence="1" type="ORF">SAMN05443638_102173</name>
</gene>
<accession>A0A1M4TFM2</accession>
<dbReference type="AlphaFoldDB" id="A0A1M4TFM2"/>
<evidence type="ECO:0000313" key="1">
    <source>
        <dbReference type="EMBL" id="SHE43302.1"/>
    </source>
</evidence>
<keyword evidence="2" id="KW-1185">Reference proteome</keyword>
<reference evidence="1 2" key="1">
    <citation type="submission" date="2016-11" db="EMBL/GenBank/DDBJ databases">
        <authorList>
            <person name="Jaros S."/>
            <person name="Januszkiewicz K."/>
            <person name="Wedrychowicz H."/>
        </authorList>
    </citation>
    <scope>NUCLEOTIDE SEQUENCE [LARGE SCALE GENOMIC DNA]</scope>
    <source>
        <strain evidence="1 2">DSM 2631</strain>
    </source>
</reference>
<name>A0A1M4TFM2_9CLOT</name>
<dbReference type="RefSeq" id="WP_072892574.1">
    <property type="nucleotide sequence ID" value="NZ_FQVM01000002.1"/>
</dbReference>
<sequence length="207" mass="23590">MGRKKINYSDILGAKPRVQPAINTLLGNIMPFIRNDNFIFANSNRVYCFLSTSPINTSSTKSTLYTNYEISFYNFILGLYIQEVLDNKISYDKDFIIHKDKSINKFIHNILSRDFTLEDSDINYIPSLNLTISNGNAVQPLVTYNNPISILTYAVIIILHYLEADPGLYYGNNGYATIIPLNIKLALSHLSIPIENLWNLFCSKFSL</sequence>
<evidence type="ECO:0000313" key="2">
    <source>
        <dbReference type="Proteomes" id="UP000184035"/>
    </source>
</evidence>